<protein>
    <recommendedName>
        <fullName evidence="7">Tubulin--tyrosine ligase-like protein 9</fullName>
    </recommendedName>
</protein>
<dbReference type="GO" id="GO:0015631">
    <property type="term" value="F:tubulin binding"/>
    <property type="evidence" value="ECO:0007669"/>
    <property type="project" value="TreeGrafter"/>
</dbReference>
<proteinExistence type="predicted"/>
<dbReference type="GO" id="GO:0070740">
    <property type="term" value="F:tubulin-glutamic acid ligase activity"/>
    <property type="evidence" value="ECO:0007669"/>
    <property type="project" value="TreeGrafter"/>
</dbReference>
<dbReference type="PANTHER" id="PTHR12241">
    <property type="entry name" value="TUBULIN POLYGLUTAMYLASE"/>
    <property type="match status" value="1"/>
</dbReference>
<dbReference type="Gene3D" id="3.30.470.20">
    <property type="entry name" value="ATP-grasp fold, B domain"/>
    <property type="match status" value="1"/>
</dbReference>
<keyword evidence="3" id="KW-0067">ATP-binding</keyword>
<sequence>MLDRSDSPSKNHITLTSISAHDSKNEWKYGGNTKLLHNSNDLKIIRERKKNKIKANLKDSRYKIVDQCIREAGFTVVENDDNNDAYLIWSDNFLPLERIMKLKPYQRANHFPGMIEICRKDLLTKNYSRMQKAEPDEYNFMPNTWVLPQEFGYFSNYARKLYRQGCNACFIQKPANGAMGHGIRLYSNINKISGNVNDNIISVIQEYIEHPLLIDGYKCDLRVYVLVTSCDPLKIFIYNEGLVRLSAEKYVKPSEPSGDSIYRQLTNYTINKHHTQYNRSNDDISGSKRSFAFLNHYIHKIKQSNPLIIWDKIYDLIIKTLIIALPHLIHFYRISRHKSNQNYIHNHNHNSNNNNNKHSLKQSGYYKSKQDLTMNTKQFIYNKVNHDPKQTSMTTSTLMIKSKVDQDPTSSSSSSSLICSNLFEILGFDILIDEQLNPWLIEVNRSPSFNTDQQLDQQIKYNLLIDTIRLLNIKPSDKSRVEKQQKLTTRKRLYSSHSVQTRNWMYKSNSNNQNDKIHKYFDNNRLSTKKHVNHELFRRDNVHLKTTYQSPFANHSDIDYLKLINNQDQLEDKKLSWKIDRLKQQLSRIRQQLSLEFYEHHNCGNWHRIFPSDNSTLQTKYASLIMTSFKQFLYSNHNDILNEIKTTYLNPITEDDIYDELSKLIKKESKSKPGINVEQYLTAVWSHCVDNRDTSDNNDSDDDIDNDSSFVHTNGNSTNRIHLPNDYFIKSSMDRKMKSMSTLSTLPPSNHVSFNDANLKVNSTPASPCKFSLNENCNVTKQMTDKLSLGKKCKSLDIERNLKHANKRIQTTDYDNNSIFPVSFPRTNQNGGHDNTQLVGDDQDSMCYVDSTNKYLSCTTGSDLKKASNSKSIANIKVGKHEMNILLDVDDKFNNLKLSSSTITTTNTTNYQFIPKQICFLPIIHWNYCTLNEILPSLLNKKLNESLLIKQQLMKYIKQYENMIQNQMTLMNYYTCMNMLANELSIRIMYTNKLDQFNSNTLDKQDLLYYYNIQCFNNKRMIVYRHDELIQTIIKNCLNSMNLMKIEIKLEGDYLLNEDISKQFENGLINKFIRGLRITRLLNRIKNRLLINHGHLFQSIIQMIPNVPVMNETIMDMPMKHLITEPLLNVEELCCKHFLRLCIESFILDHLKYLDELMKTTDNNDDSIHFKKIT</sequence>
<evidence type="ECO:0000256" key="3">
    <source>
        <dbReference type="ARBA" id="ARBA00022840"/>
    </source>
</evidence>
<name>A0AA85C1X3_9TREM</name>
<feature type="region of interest" description="Disordered" evidence="4">
    <location>
        <begin position="696"/>
        <end position="717"/>
    </location>
</feature>
<dbReference type="WBParaSite" id="SMTH1_93640.1">
    <property type="protein sequence ID" value="SMTH1_93640.1"/>
    <property type="gene ID" value="SMTH1_93640"/>
</dbReference>
<evidence type="ECO:0000256" key="4">
    <source>
        <dbReference type="SAM" id="MobiDB-lite"/>
    </source>
</evidence>
<accession>A0AA85C1X3</accession>
<dbReference type="GO" id="GO:0000226">
    <property type="term" value="P:microtubule cytoskeleton organization"/>
    <property type="evidence" value="ECO:0007669"/>
    <property type="project" value="TreeGrafter"/>
</dbReference>
<dbReference type="GO" id="GO:0036064">
    <property type="term" value="C:ciliary basal body"/>
    <property type="evidence" value="ECO:0007669"/>
    <property type="project" value="TreeGrafter"/>
</dbReference>
<keyword evidence="1" id="KW-0436">Ligase</keyword>
<evidence type="ECO:0000256" key="2">
    <source>
        <dbReference type="ARBA" id="ARBA00022741"/>
    </source>
</evidence>
<dbReference type="PROSITE" id="PS51221">
    <property type="entry name" value="TTL"/>
    <property type="match status" value="1"/>
</dbReference>
<evidence type="ECO:0000313" key="6">
    <source>
        <dbReference type="WBParaSite" id="SMTH1_93640.1"/>
    </source>
</evidence>
<evidence type="ECO:0008006" key="7">
    <source>
        <dbReference type="Google" id="ProtNLM"/>
    </source>
</evidence>
<organism evidence="5 6">
    <name type="scientific">Schistosoma mattheei</name>
    <dbReference type="NCBI Taxonomy" id="31246"/>
    <lineage>
        <taxon>Eukaryota</taxon>
        <taxon>Metazoa</taxon>
        <taxon>Spiralia</taxon>
        <taxon>Lophotrochozoa</taxon>
        <taxon>Platyhelminthes</taxon>
        <taxon>Trematoda</taxon>
        <taxon>Digenea</taxon>
        <taxon>Strigeidida</taxon>
        <taxon>Schistosomatoidea</taxon>
        <taxon>Schistosomatidae</taxon>
        <taxon>Schistosoma</taxon>
    </lineage>
</organism>
<evidence type="ECO:0000313" key="5">
    <source>
        <dbReference type="Proteomes" id="UP000050791"/>
    </source>
</evidence>
<reference evidence="6" key="1">
    <citation type="submission" date="2023-11" db="UniProtKB">
        <authorList>
            <consortium name="WormBaseParasite"/>
        </authorList>
    </citation>
    <scope>IDENTIFICATION</scope>
</reference>
<dbReference type="Proteomes" id="UP000050791">
    <property type="component" value="Unassembled WGS sequence"/>
</dbReference>
<dbReference type="AlphaFoldDB" id="A0AA85C1X3"/>
<feature type="region of interest" description="Disordered" evidence="4">
    <location>
        <begin position="342"/>
        <end position="361"/>
    </location>
</feature>
<dbReference type="PANTHER" id="PTHR12241:SF147">
    <property type="entry name" value="TUBULIN POLYGLUTAMYLASE TTLL7"/>
    <property type="match status" value="1"/>
</dbReference>
<evidence type="ECO:0000256" key="1">
    <source>
        <dbReference type="ARBA" id="ARBA00022598"/>
    </source>
</evidence>
<dbReference type="InterPro" id="IPR004344">
    <property type="entry name" value="TTL/TTLL_fam"/>
</dbReference>
<dbReference type="SUPFAM" id="SSF56059">
    <property type="entry name" value="Glutathione synthetase ATP-binding domain-like"/>
    <property type="match status" value="2"/>
</dbReference>
<feature type="compositionally biased region" description="Low complexity" evidence="4">
    <location>
        <begin position="342"/>
        <end position="357"/>
    </location>
</feature>
<keyword evidence="2" id="KW-0547">Nucleotide-binding</keyword>
<dbReference type="Pfam" id="PF03133">
    <property type="entry name" value="TTL"/>
    <property type="match status" value="2"/>
</dbReference>
<dbReference type="GO" id="GO:0005524">
    <property type="term" value="F:ATP binding"/>
    <property type="evidence" value="ECO:0007669"/>
    <property type="project" value="UniProtKB-KW"/>
</dbReference>
<feature type="compositionally biased region" description="Acidic residues" evidence="4">
    <location>
        <begin position="696"/>
        <end position="706"/>
    </location>
</feature>